<dbReference type="AlphaFoldDB" id="A0A9P7FUE3"/>
<comment type="caution">
    <text evidence="1">The sequence shown here is derived from an EMBL/GenBank/DDBJ whole genome shotgun (WGS) entry which is preliminary data.</text>
</comment>
<name>A0A9P7FUE3_9AGAR</name>
<evidence type="ECO:0008006" key="3">
    <source>
        <dbReference type="Google" id="ProtNLM"/>
    </source>
</evidence>
<organism evidence="1 2">
    <name type="scientific">Asterophora parasitica</name>
    <dbReference type="NCBI Taxonomy" id="117018"/>
    <lineage>
        <taxon>Eukaryota</taxon>
        <taxon>Fungi</taxon>
        <taxon>Dikarya</taxon>
        <taxon>Basidiomycota</taxon>
        <taxon>Agaricomycotina</taxon>
        <taxon>Agaricomycetes</taxon>
        <taxon>Agaricomycetidae</taxon>
        <taxon>Agaricales</taxon>
        <taxon>Tricholomatineae</taxon>
        <taxon>Lyophyllaceae</taxon>
        <taxon>Asterophora</taxon>
    </lineage>
</organism>
<dbReference type="EMBL" id="JABCKV010002418">
    <property type="protein sequence ID" value="KAG5638529.1"/>
    <property type="molecule type" value="Genomic_DNA"/>
</dbReference>
<proteinExistence type="predicted"/>
<protein>
    <recommendedName>
        <fullName evidence="3">F-box domain-containing protein</fullName>
    </recommendedName>
</protein>
<dbReference type="Proteomes" id="UP000775547">
    <property type="component" value="Unassembled WGS sequence"/>
</dbReference>
<accession>A0A9P7FUE3</accession>
<reference evidence="1" key="2">
    <citation type="submission" date="2021-10" db="EMBL/GenBank/DDBJ databases">
        <title>Phylogenomics reveals ancestral predisposition of the termite-cultivated fungus Termitomyces towards a domesticated lifestyle.</title>
        <authorList>
            <person name="Auxier B."/>
            <person name="Grum-Grzhimaylo A."/>
            <person name="Cardenas M.E."/>
            <person name="Lodge J.D."/>
            <person name="Laessoe T."/>
            <person name="Pedersen O."/>
            <person name="Smith M.E."/>
            <person name="Kuyper T.W."/>
            <person name="Franco-Molano E.A."/>
            <person name="Baroni T.J."/>
            <person name="Aanen D.K."/>
        </authorList>
    </citation>
    <scope>NUCLEOTIDE SEQUENCE</scope>
    <source>
        <strain evidence="1">AP01</strain>
        <tissue evidence="1">Mycelium</tissue>
    </source>
</reference>
<evidence type="ECO:0000313" key="1">
    <source>
        <dbReference type="EMBL" id="KAG5638529.1"/>
    </source>
</evidence>
<reference evidence="1" key="1">
    <citation type="submission" date="2020-07" db="EMBL/GenBank/DDBJ databases">
        <authorList>
            <person name="Nieuwenhuis M."/>
            <person name="Van De Peppel L.J.J."/>
        </authorList>
    </citation>
    <scope>NUCLEOTIDE SEQUENCE</scope>
    <source>
        <strain evidence="1">AP01</strain>
        <tissue evidence="1">Mycelium</tissue>
    </source>
</reference>
<gene>
    <name evidence="1" type="ORF">DXG03_004113</name>
</gene>
<feature type="non-terminal residue" evidence="1">
    <location>
        <position position="366"/>
    </location>
</feature>
<evidence type="ECO:0000313" key="2">
    <source>
        <dbReference type="Proteomes" id="UP000775547"/>
    </source>
</evidence>
<keyword evidence="2" id="KW-1185">Reference proteome</keyword>
<sequence length="366" mass="41405">MSPQDNRGILKLIEFDARQANHRILTTQEDNVARTRISELNTRVRDLQQEIIDISGSLERLHAAIAPYKRLPPEILAEIFMLTLPEDGRRLIPEYSEDTPWTLLSVCSHWRALVLGLPALWGTIHLVESHLHRDIADDSILTIDLPPAGPLFITMSSHSEKSTIPMLEKFIVPNLSRLHALHLHIPSAMVVPTLLNLDAAEIRHLSSVTLDFKMHEAAPLGPKHPSLLPFFRKLVNLRSLKLKFDSLVESPCSLLLSDLLDAEFPSGITDLDLSEHNAIEVGDIERILQRFPRLQTFAGGVYWLNPKVRVPTYLPRLRSLALQGHYPRRFGYPKRCLIDADPAVLRRPAPLNIAWNMLHHLDAGDV</sequence>
<dbReference type="OrthoDB" id="3365698at2759"/>